<dbReference type="OrthoDB" id="25149at2759"/>
<gene>
    <name evidence="6" type="ORF">PROFUN_04902</name>
</gene>
<dbReference type="Gene3D" id="3.40.50.10240">
    <property type="entry name" value="Thiamin pyrophosphokinase, catalytic domain"/>
    <property type="match status" value="1"/>
</dbReference>
<dbReference type="SMART" id="SM00983">
    <property type="entry name" value="TPK_B1_binding"/>
    <property type="match status" value="1"/>
</dbReference>
<dbReference type="Pfam" id="PF22815">
    <property type="entry name" value="CatAgl_D1"/>
    <property type="match status" value="1"/>
</dbReference>
<dbReference type="InterPro" id="IPR011050">
    <property type="entry name" value="Pectin_lyase_fold/virulence"/>
</dbReference>
<dbReference type="STRING" id="1890364.A0A2P6NF65"/>
<protein>
    <submittedName>
        <fullName evidence="6">Coagulation factor 5/8 type domain-containing protein</fullName>
    </submittedName>
</protein>
<evidence type="ECO:0000256" key="2">
    <source>
        <dbReference type="ARBA" id="ARBA00022741"/>
    </source>
</evidence>
<dbReference type="InterPro" id="IPR007373">
    <property type="entry name" value="Thiamin_PyroPKinase_B1-bd"/>
</dbReference>
<evidence type="ECO:0000256" key="3">
    <source>
        <dbReference type="ARBA" id="ARBA00022777"/>
    </source>
</evidence>
<evidence type="ECO:0000313" key="6">
    <source>
        <dbReference type="EMBL" id="PRP82597.1"/>
    </source>
</evidence>
<dbReference type="GO" id="GO:0009229">
    <property type="term" value="P:thiamine diphosphate biosynthetic process"/>
    <property type="evidence" value="ECO:0007669"/>
    <property type="project" value="InterPro"/>
</dbReference>
<dbReference type="InterPro" id="IPR033801">
    <property type="entry name" value="CBM6-CBM35-CBM36-like_1"/>
</dbReference>
<evidence type="ECO:0000256" key="1">
    <source>
        <dbReference type="ARBA" id="ARBA00022679"/>
    </source>
</evidence>
<dbReference type="Proteomes" id="UP000241769">
    <property type="component" value="Unassembled WGS sequence"/>
</dbReference>
<dbReference type="Pfam" id="PF04263">
    <property type="entry name" value="TPK_catalytic"/>
    <property type="match status" value="1"/>
</dbReference>
<dbReference type="GO" id="GO:0006772">
    <property type="term" value="P:thiamine metabolic process"/>
    <property type="evidence" value="ECO:0007669"/>
    <property type="project" value="InterPro"/>
</dbReference>
<feature type="domain" description="Thiamin pyrophosphokinase thiamin-binding" evidence="5">
    <location>
        <begin position="179"/>
        <end position="244"/>
    </location>
</feature>
<dbReference type="InterPro" id="IPR006626">
    <property type="entry name" value="PbH1"/>
</dbReference>
<dbReference type="PANTHER" id="PTHR13622:SF8">
    <property type="entry name" value="THIAMIN PYROPHOSPHOKINASE 1"/>
    <property type="match status" value="1"/>
</dbReference>
<proteinExistence type="predicted"/>
<dbReference type="InterPro" id="IPR036759">
    <property type="entry name" value="TPK_catalytic_sf"/>
</dbReference>
<dbReference type="InterPro" id="IPR007371">
    <property type="entry name" value="TPK_catalytic"/>
</dbReference>
<dbReference type="InterPro" id="IPR055149">
    <property type="entry name" value="Agl_cat_D2"/>
</dbReference>
<sequence>MSQHNTDETIDVFCSRYLLDGSNEEDEGFDYERHGEEAIIIVNSVLPKHLSRFWNGSTKVMVVCADGGANRLHDFWETEEQRASHIPNIIRGDLDSIRPEVKLYYQNKGAEIIHNLDQDTTDLTKCLSSVPPSKRTLVMGAFGGNFSQEISNINSLYNEKDRSIVLLGEENAALLFLPGKSYNVHCRVGPKVGLLPIGSRCRSCTSTGLRWNLNDTPLEFGDLVSTSNEMKEKRGTIRVSDAIIWTTLRSMCSILRLMTRNTALECHLYLESLTFFDKLRNQTRHRDKEEHTRSNTNMRATGLLLIFLSIVSCTFALRLEAEHGHVIGNAVHRSQMEGFSNNAYVSLVERGRLILTVNAQSDRAHPAAVHYTSLADCGLSVQVNGHSHPQSYIKSSSRGVHQLRLHLRRGINTIVFEHLYGHANIDFLDIPGLLPLNSRGATVQYYLIEAEDATHTGQQIGPDRTYQQLPSEASGRKAVQISGDSFVEFTLSGDANAMAIRFSIPDSADGSGQKVAQLRVTSSDGYDEMHEVTSKFSWAYGSYPFTKHPSDGGPHHFYDDIRFLFNRTLSAGDKVKVQGVTTGMTYTIDLADFYTAPEPYTQPKDPFVSVVDYGADPTGQKDSTDAIQKAIDDASANGKVVWLPQGRFAVKARFTLDKVTVRGAGPWYTEVFATVNHGVGFFSKTADAGGSTNVNLFDFSITGLTNVRDDSQADSGTGGAPSLSLFQNLWIEHTKCGMWLDGPFDGLHVVGTTMRNTYADGVNFHLGVTNSVVEQCDLRNLGDDGLAMWSEKKPDVGNVFKFNTVKVPVLANGIAIYGGRDNSATDNYVAESICDGAGLQVANRFDAIALSGHTDMSRNVIERCGAPSRFGAWHNGAIWVWANQGPITNVTFEDVEIYNSSWAGVTFWDGNSDVTFKNVTVDTADWVFELHSCAGKAELTNVVARNIAVVGIASCVGGGFTFDDITGNDYPNTTKCMGF</sequence>
<evidence type="ECO:0000259" key="5">
    <source>
        <dbReference type="SMART" id="SM00983"/>
    </source>
</evidence>
<dbReference type="Gene3D" id="2.60.120.260">
    <property type="entry name" value="Galactose-binding domain-like"/>
    <property type="match status" value="1"/>
</dbReference>
<dbReference type="NCBIfam" id="TIGR01378">
    <property type="entry name" value="thi_PPkinase"/>
    <property type="match status" value="1"/>
</dbReference>
<dbReference type="InterPro" id="IPR012334">
    <property type="entry name" value="Pectin_lyas_fold"/>
</dbReference>
<dbReference type="InterPro" id="IPR036371">
    <property type="entry name" value="TPK_B1-bd_sf"/>
</dbReference>
<dbReference type="InParanoid" id="A0A2P6NF65"/>
<keyword evidence="3" id="KW-0418">Kinase</keyword>
<organism evidence="6 7">
    <name type="scientific">Planoprotostelium fungivorum</name>
    <dbReference type="NCBI Taxonomy" id="1890364"/>
    <lineage>
        <taxon>Eukaryota</taxon>
        <taxon>Amoebozoa</taxon>
        <taxon>Evosea</taxon>
        <taxon>Variosea</taxon>
        <taxon>Cavosteliida</taxon>
        <taxon>Cavosteliaceae</taxon>
        <taxon>Planoprotostelium</taxon>
    </lineage>
</organism>
<keyword evidence="2" id="KW-0547">Nucleotide-binding</keyword>
<dbReference type="Pfam" id="PF04265">
    <property type="entry name" value="TPK_B1_binding"/>
    <property type="match status" value="1"/>
</dbReference>
<dbReference type="InterPro" id="IPR006282">
    <property type="entry name" value="Thi_PPkinase"/>
</dbReference>
<dbReference type="SMART" id="SM00710">
    <property type="entry name" value="PbH1"/>
    <property type="match status" value="4"/>
</dbReference>
<keyword evidence="1" id="KW-0808">Transferase</keyword>
<accession>A0A2P6NF65</accession>
<dbReference type="AlphaFoldDB" id="A0A2P6NF65"/>
<dbReference type="SUPFAM" id="SSF63862">
    <property type="entry name" value="Thiamin pyrophosphokinase, substrate-binding domain"/>
    <property type="match status" value="1"/>
</dbReference>
<evidence type="ECO:0000313" key="7">
    <source>
        <dbReference type="Proteomes" id="UP000241769"/>
    </source>
</evidence>
<dbReference type="Gene3D" id="2.160.20.10">
    <property type="entry name" value="Single-stranded right-handed beta-helix, Pectin lyase-like"/>
    <property type="match status" value="1"/>
</dbReference>
<dbReference type="GO" id="GO:0005524">
    <property type="term" value="F:ATP binding"/>
    <property type="evidence" value="ECO:0007669"/>
    <property type="project" value="UniProtKB-KW"/>
</dbReference>
<dbReference type="GO" id="GO:0016301">
    <property type="term" value="F:kinase activity"/>
    <property type="evidence" value="ECO:0007669"/>
    <property type="project" value="UniProtKB-KW"/>
</dbReference>
<dbReference type="EMBL" id="MDYQ01000100">
    <property type="protein sequence ID" value="PRP82597.1"/>
    <property type="molecule type" value="Genomic_DNA"/>
</dbReference>
<comment type="caution">
    <text evidence="6">The sequence shown here is derived from an EMBL/GenBank/DDBJ whole genome shotgun (WGS) entry which is preliminary data.</text>
</comment>
<keyword evidence="7" id="KW-1185">Reference proteome</keyword>
<dbReference type="CDD" id="cd07995">
    <property type="entry name" value="TPK"/>
    <property type="match status" value="1"/>
</dbReference>
<dbReference type="SUPFAM" id="SSF51126">
    <property type="entry name" value="Pectin lyase-like"/>
    <property type="match status" value="1"/>
</dbReference>
<dbReference type="SUPFAM" id="SSF63999">
    <property type="entry name" value="Thiamin pyrophosphokinase, catalytic domain"/>
    <property type="match status" value="1"/>
</dbReference>
<evidence type="ECO:0000256" key="4">
    <source>
        <dbReference type="ARBA" id="ARBA00022840"/>
    </source>
</evidence>
<dbReference type="GO" id="GO:0004788">
    <property type="term" value="F:thiamine diphosphokinase activity"/>
    <property type="evidence" value="ECO:0007669"/>
    <property type="project" value="InterPro"/>
</dbReference>
<reference evidence="6 7" key="1">
    <citation type="journal article" date="2018" name="Genome Biol. Evol.">
        <title>Multiple Roots of Fruiting Body Formation in Amoebozoa.</title>
        <authorList>
            <person name="Hillmann F."/>
            <person name="Forbes G."/>
            <person name="Novohradska S."/>
            <person name="Ferling I."/>
            <person name="Riege K."/>
            <person name="Groth M."/>
            <person name="Westermann M."/>
            <person name="Marz M."/>
            <person name="Spaller T."/>
            <person name="Winckler T."/>
            <person name="Schaap P."/>
            <person name="Glockner G."/>
        </authorList>
    </citation>
    <scope>NUCLEOTIDE SEQUENCE [LARGE SCALE GENOMIC DNA]</scope>
    <source>
        <strain evidence="6 7">Jena</strain>
    </source>
</reference>
<dbReference type="GO" id="GO:0030975">
    <property type="term" value="F:thiamine binding"/>
    <property type="evidence" value="ECO:0007669"/>
    <property type="project" value="InterPro"/>
</dbReference>
<dbReference type="Pfam" id="PF22816">
    <property type="entry name" value="CatAgl_D2"/>
    <property type="match status" value="1"/>
</dbReference>
<name>A0A2P6NF65_9EUKA</name>
<dbReference type="PANTHER" id="PTHR13622">
    <property type="entry name" value="THIAMIN PYROPHOSPHOKINASE"/>
    <property type="match status" value="1"/>
</dbReference>
<keyword evidence="4" id="KW-0067">ATP-binding</keyword>